<name>A0AAV9QBZ1_9PEZI</name>
<protein>
    <submittedName>
        <fullName evidence="1">Uncharacterized protein</fullName>
    </submittedName>
</protein>
<sequence length="58" mass="6039">MAAGGDHTRRLPTTLGVGVAASTNSQYNHGAQDTGLHTQGMGVIILDKSPPLWVPLTQ</sequence>
<dbReference type="Proteomes" id="UP001345827">
    <property type="component" value="Unassembled WGS sequence"/>
</dbReference>
<comment type="caution">
    <text evidence="1">The sequence shown here is derived from an EMBL/GenBank/DDBJ whole genome shotgun (WGS) entry which is preliminary data.</text>
</comment>
<evidence type="ECO:0000313" key="2">
    <source>
        <dbReference type="Proteomes" id="UP001345827"/>
    </source>
</evidence>
<dbReference type="EMBL" id="JAXLQG010000007">
    <property type="protein sequence ID" value="KAK5537848.1"/>
    <property type="molecule type" value="Genomic_DNA"/>
</dbReference>
<dbReference type="AlphaFoldDB" id="A0AAV9QBZ1"/>
<reference evidence="1 2" key="1">
    <citation type="submission" date="2023-06" db="EMBL/GenBank/DDBJ databases">
        <title>Black Yeasts Isolated from many extreme environments.</title>
        <authorList>
            <person name="Coleine C."/>
            <person name="Stajich J.E."/>
            <person name="Selbmann L."/>
        </authorList>
    </citation>
    <scope>NUCLEOTIDE SEQUENCE [LARGE SCALE GENOMIC DNA]</scope>
    <source>
        <strain evidence="1 2">CCFEE 5887</strain>
    </source>
</reference>
<organism evidence="1 2">
    <name type="scientific">Vermiconidia calcicola</name>
    <dbReference type="NCBI Taxonomy" id="1690605"/>
    <lineage>
        <taxon>Eukaryota</taxon>
        <taxon>Fungi</taxon>
        <taxon>Dikarya</taxon>
        <taxon>Ascomycota</taxon>
        <taxon>Pezizomycotina</taxon>
        <taxon>Dothideomycetes</taxon>
        <taxon>Dothideomycetidae</taxon>
        <taxon>Mycosphaerellales</taxon>
        <taxon>Extremaceae</taxon>
        <taxon>Vermiconidia</taxon>
    </lineage>
</organism>
<accession>A0AAV9QBZ1</accession>
<keyword evidence="2" id="KW-1185">Reference proteome</keyword>
<evidence type="ECO:0000313" key="1">
    <source>
        <dbReference type="EMBL" id="KAK5537848.1"/>
    </source>
</evidence>
<gene>
    <name evidence="1" type="ORF">LTR25_005100</name>
</gene>
<proteinExistence type="predicted"/>